<keyword evidence="2" id="KW-1185">Reference proteome</keyword>
<dbReference type="Proteomes" id="UP000198290">
    <property type="component" value="Chromosome"/>
</dbReference>
<dbReference type="EMBL" id="AP018823">
    <property type="protein sequence ID" value="BBF87910.1"/>
    <property type="molecule type" value="Genomic_DNA"/>
</dbReference>
<dbReference type="KEGG" id="amah:DLM_4345"/>
<reference evidence="2" key="3">
    <citation type="journal article" date="2017" name="Plant Physiol. Biochem.">
        <title>Differential oxidative and antioxidative response of duckweed Lemna minor toward plant growth promoting/inhibiting bacteria.</title>
        <authorList>
            <person name="Ishizawa H."/>
            <person name="Kuroda M."/>
            <person name="Morikawa M."/>
            <person name="Ike M."/>
        </authorList>
    </citation>
    <scope>NUCLEOTIDE SEQUENCE [LARGE SCALE GENOMIC DNA]</scope>
    <source>
        <strain evidence="2">H3</strain>
    </source>
</reference>
<dbReference type="AlphaFoldDB" id="A0A3G9GJ47"/>
<reference evidence="2" key="1">
    <citation type="journal article" date="2017" name="Biotechnol. Biofuels">
        <title>Evaluation of environmental bacterial communities as a factor affecting the growth of duckweed Lemna minor.</title>
        <authorList>
            <person name="Ishizawa H."/>
            <person name="Kuroda M."/>
            <person name="Morikawa M."/>
            <person name="Ike M."/>
        </authorList>
    </citation>
    <scope>NUCLEOTIDE SEQUENCE [LARGE SCALE GENOMIC DNA]</scope>
    <source>
        <strain evidence="2">H3</strain>
    </source>
</reference>
<gene>
    <name evidence="1" type="ORF">DLM_4345</name>
</gene>
<protein>
    <submittedName>
        <fullName evidence="1">Uncharacterized protein</fullName>
    </submittedName>
</protein>
<evidence type="ECO:0000313" key="1">
    <source>
        <dbReference type="EMBL" id="BBF87910.1"/>
    </source>
</evidence>
<reference evidence="1 2" key="2">
    <citation type="journal article" date="2017" name="Genome Announc.">
        <title>Draft genome sequence of Aquitalea magnusonii strain H3, a plant growth-promoting bacterium of duckweed Lemna minor.</title>
        <authorList>
            <person name="Ishizawa H."/>
            <person name="Kuroda M."/>
            <person name="Ike M."/>
        </authorList>
    </citation>
    <scope>NUCLEOTIDE SEQUENCE [LARGE SCALE GENOMIC DNA]</scope>
    <source>
        <strain evidence="1 2">H3</strain>
    </source>
</reference>
<proteinExistence type="predicted"/>
<sequence>MGAGGHGPCCCNCLNTLAASLAQLLRCEKCRSRHFYILI</sequence>
<organism evidence="1 2">
    <name type="scientific">Aquitalea magnusonii</name>
    <dbReference type="NCBI Taxonomy" id="332411"/>
    <lineage>
        <taxon>Bacteria</taxon>
        <taxon>Pseudomonadati</taxon>
        <taxon>Pseudomonadota</taxon>
        <taxon>Betaproteobacteria</taxon>
        <taxon>Neisseriales</taxon>
        <taxon>Chromobacteriaceae</taxon>
        <taxon>Aquitalea</taxon>
    </lineage>
</organism>
<accession>A0A3G9GJ47</accession>
<name>A0A3G9GJ47_9NEIS</name>
<evidence type="ECO:0000313" key="2">
    <source>
        <dbReference type="Proteomes" id="UP000198290"/>
    </source>
</evidence>